<gene>
    <name evidence="2" type="ORF">BL240_14430</name>
</gene>
<dbReference type="Proteomes" id="UP000185146">
    <property type="component" value="Chromosome"/>
</dbReference>
<evidence type="ECO:0000256" key="1">
    <source>
        <dbReference type="SAM" id="MobiDB-lite"/>
    </source>
</evidence>
<name>A0A1L5PQY4_PSEPU</name>
<proteinExistence type="predicted"/>
<reference evidence="2 3" key="1">
    <citation type="submission" date="2016-12" db="EMBL/GenBank/DDBJ databases">
        <title>Draft Genome Sequence of Mercury Resistant Pseudomonas DRA525.</title>
        <authorList>
            <person name="Drace K.M."/>
        </authorList>
    </citation>
    <scope>NUCLEOTIDE SEQUENCE [LARGE SCALE GENOMIC DNA]</scope>
    <source>
        <strain evidence="2 3">DRA525</strain>
    </source>
</reference>
<feature type="region of interest" description="Disordered" evidence="1">
    <location>
        <begin position="33"/>
        <end position="54"/>
    </location>
</feature>
<organism evidence="2 3">
    <name type="scientific">Pseudomonas putida</name>
    <name type="common">Arthrobacter siderocapsulatus</name>
    <dbReference type="NCBI Taxonomy" id="303"/>
    <lineage>
        <taxon>Bacteria</taxon>
        <taxon>Pseudomonadati</taxon>
        <taxon>Pseudomonadota</taxon>
        <taxon>Gammaproteobacteria</taxon>
        <taxon>Pseudomonadales</taxon>
        <taxon>Pseudomonadaceae</taxon>
        <taxon>Pseudomonas</taxon>
    </lineage>
</organism>
<sequence length="79" mass="7640">MQSLVGAGVPANTGAAGAILRAGFFAGMPAPTGAVHAAGPGSRPASSTSPSRIDYDPALNVSACFNKDPDVSSGITPSP</sequence>
<evidence type="ECO:0000313" key="3">
    <source>
        <dbReference type="Proteomes" id="UP000185146"/>
    </source>
</evidence>
<evidence type="ECO:0000313" key="2">
    <source>
        <dbReference type="EMBL" id="APO82582.1"/>
    </source>
</evidence>
<dbReference type="EMBL" id="CP018743">
    <property type="protein sequence ID" value="APO82582.1"/>
    <property type="molecule type" value="Genomic_DNA"/>
</dbReference>
<accession>A0A1L5PQY4</accession>
<protein>
    <submittedName>
        <fullName evidence="2">Uncharacterized protein</fullName>
    </submittedName>
</protein>
<dbReference type="AlphaFoldDB" id="A0A1L5PQY4"/>